<dbReference type="SUPFAM" id="SSF56300">
    <property type="entry name" value="Metallo-dependent phosphatases"/>
    <property type="match status" value="1"/>
</dbReference>
<dbReference type="InterPro" id="IPR029052">
    <property type="entry name" value="Metallo-depent_PP-like"/>
</dbReference>
<organism evidence="1">
    <name type="scientific">marine sediment metagenome</name>
    <dbReference type="NCBI Taxonomy" id="412755"/>
    <lineage>
        <taxon>unclassified sequences</taxon>
        <taxon>metagenomes</taxon>
        <taxon>ecological metagenomes</taxon>
    </lineage>
</organism>
<comment type="caution">
    <text evidence="1">The sequence shown here is derived from an EMBL/GenBank/DDBJ whole genome shotgun (WGS) entry which is preliminary data.</text>
</comment>
<feature type="non-terminal residue" evidence="1">
    <location>
        <position position="1"/>
    </location>
</feature>
<name>X1AWP7_9ZZZZ</name>
<protein>
    <recommendedName>
        <fullName evidence="2">Calcineurin-like phosphoesterase domain-containing protein</fullName>
    </recommendedName>
</protein>
<gene>
    <name evidence="1" type="ORF">S01H4_25375</name>
</gene>
<dbReference type="AlphaFoldDB" id="X1AWP7"/>
<evidence type="ECO:0000313" key="1">
    <source>
        <dbReference type="EMBL" id="GAG76603.1"/>
    </source>
</evidence>
<reference evidence="1" key="1">
    <citation type="journal article" date="2014" name="Front. Microbiol.">
        <title>High frequency of phylogenetically diverse reductive dehalogenase-homologous genes in deep subseafloor sedimentary metagenomes.</title>
        <authorList>
            <person name="Kawai M."/>
            <person name="Futagami T."/>
            <person name="Toyoda A."/>
            <person name="Takaki Y."/>
            <person name="Nishi S."/>
            <person name="Hori S."/>
            <person name="Arai W."/>
            <person name="Tsubouchi T."/>
            <person name="Morono Y."/>
            <person name="Uchiyama I."/>
            <person name="Ito T."/>
            <person name="Fujiyama A."/>
            <person name="Inagaki F."/>
            <person name="Takami H."/>
        </authorList>
    </citation>
    <scope>NUCLEOTIDE SEQUENCE</scope>
    <source>
        <strain evidence="1">Expedition CK06-06</strain>
    </source>
</reference>
<proteinExistence type="predicted"/>
<dbReference type="EMBL" id="BART01012064">
    <property type="protein sequence ID" value="GAG76603.1"/>
    <property type="molecule type" value="Genomic_DNA"/>
</dbReference>
<sequence length="71" mass="8297">WDYFNAFMGAKIFGELIQEFQVSTVIHGHTHTPLIYNLDDISIYCGPIGYPSEWTKPLEDEVKQRVKTFNF</sequence>
<accession>X1AWP7</accession>
<evidence type="ECO:0008006" key="2">
    <source>
        <dbReference type="Google" id="ProtNLM"/>
    </source>
</evidence>